<dbReference type="Proteomes" id="UP001165080">
    <property type="component" value="Unassembled WGS sequence"/>
</dbReference>
<evidence type="ECO:0000256" key="1">
    <source>
        <dbReference type="SAM" id="MobiDB-lite"/>
    </source>
</evidence>
<feature type="region of interest" description="Disordered" evidence="1">
    <location>
        <begin position="53"/>
        <end position="82"/>
    </location>
</feature>
<protein>
    <submittedName>
        <fullName evidence="2">Uncharacterized protein</fullName>
    </submittedName>
</protein>
<gene>
    <name evidence="2" type="primary">PLESTBF000238</name>
    <name evidence="2" type="ORF">PLESTB_000480300</name>
</gene>
<dbReference type="EMBL" id="BRXU01000004">
    <property type="protein sequence ID" value="GLC51230.1"/>
    <property type="molecule type" value="Genomic_DNA"/>
</dbReference>
<keyword evidence="3" id="KW-1185">Reference proteome</keyword>
<organism evidence="2 3">
    <name type="scientific">Pleodorina starrii</name>
    <dbReference type="NCBI Taxonomy" id="330485"/>
    <lineage>
        <taxon>Eukaryota</taxon>
        <taxon>Viridiplantae</taxon>
        <taxon>Chlorophyta</taxon>
        <taxon>core chlorophytes</taxon>
        <taxon>Chlorophyceae</taxon>
        <taxon>CS clade</taxon>
        <taxon>Chlamydomonadales</taxon>
        <taxon>Volvocaceae</taxon>
        <taxon>Pleodorina</taxon>
    </lineage>
</organism>
<dbReference type="AlphaFoldDB" id="A0A9W6BG76"/>
<feature type="region of interest" description="Disordered" evidence="1">
    <location>
        <begin position="1"/>
        <end position="34"/>
    </location>
</feature>
<comment type="caution">
    <text evidence="2">The sequence shown here is derived from an EMBL/GenBank/DDBJ whole genome shotgun (WGS) entry which is preliminary data.</text>
</comment>
<reference evidence="2 3" key="1">
    <citation type="journal article" date="2023" name="Commun. Biol.">
        <title>Reorganization of the ancestral sex-determining regions during the evolution of trioecy in Pleodorina starrii.</title>
        <authorList>
            <person name="Takahashi K."/>
            <person name="Suzuki S."/>
            <person name="Kawai-Toyooka H."/>
            <person name="Yamamoto K."/>
            <person name="Hamaji T."/>
            <person name="Ootsuki R."/>
            <person name="Yamaguchi H."/>
            <person name="Kawachi M."/>
            <person name="Higashiyama T."/>
            <person name="Nozaki H."/>
        </authorList>
    </citation>
    <scope>NUCLEOTIDE SEQUENCE [LARGE SCALE GENOMIC DNA]</scope>
    <source>
        <strain evidence="2 3">NIES-4479</strain>
    </source>
</reference>
<accession>A0A9W6BG76</accession>
<name>A0A9W6BG76_9CHLO</name>
<evidence type="ECO:0000313" key="2">
    <source>
        <dbReference type="EMBL" id="GLC51230.1"/>
    </source>
</evidence>
<evidence type="ECO:0000313" key="3">
    <source>
        <dbReference type="Proteomes" id="UP001165080"/>
    </source>
</evidence>
<proteinExistence type="predicted"/>
<sequence>MRAQQQAAAIDRSGLSSRQIPAAVASKPNQESPAFPAIATSVAGDPVMAPTQATAPAERGTARFRSTTPASGEWLVTGRLGG</sequence>